<dbReference type="InterPro" id="IPR028042">
    <property type="entry name" value="DUF4639"/>
</dbReference>
<feature type="region of interest" description="Disordered" evidence="1">
    <location>
        <begin position="362"/>
        <end position="417"/>
    </location>
</feature>
<dbReference type="EMBL" id="JAINUG010000154">
    <property type="protein sequence ID" value="KAJ8391668.1"/>
    <property type="molecule type" value="Genomic_DNA"/>
</dbReference>
<evidence type="ECO:0000313" key="3">
    <source>
        <dbReference type="Proteomes" id="UP001221898"/>
    </source>
</evidence>
<dbReference type="PANTHER" id="PTHR34438:SF1">
    <property type="entry name" value="CHROMOSOME 2 OPEN READING FRAME 81"/>
    <property type="match status" value="1"/>
</dbReference>
<proteinExistence type="predicted"/>
<feature type="compositionally biased region" description="Basic and acidic residues" evidence="1">
    <location>
        <begin position="177"/>
        <end position="188"/>
    </location>
</feature>
<dbReference type="AlphaFoldDB" id="A0AAD7RWW5"/>
<feature type="region of interest" description="Disordered" evidence="1">
    <location>
        <begin position="153"/>
        <end position="224"/>
    </location>
</feature>
<comment type="caution">
    <text evidence="2">The sequence shown here is derived from an EMBL/GenBank/DDBJ whole genome shotgun (WGS) entry which is preliminary data.</text>
</comment>
<keyword evidence="3" id="KW-1185">Reference proteome</keyword>
<feature type="compositionally biased region" description="Polar residues" evidence="1">
    <location>
        <begin position="405"/>
        <end position="417"/>
    </location>
</feature>
<name>A0AAD7RWW5_9TELE</name>
<protein>
    <submittedName>
        <fullName evidence="2">Uncharacterized protein</fullName>
    </submittedName>
</protein>
<reference evidence="2" key="1">
    <citation type="journal article" date="2023" name="Science">
        <title>Genome structures resolve the early diversification of teleost fishes.</title>
        <authorList>
            <person name="Parey E."/>
            <person name="Louis A."/>
            <person name="Montfort J."/>
            <person name="Bouchez O."/>
            <person name="Roques C."/>
            <person name="Iampietro C."/>
            <person name="Lluch J."/>
            <person name="Castinel A."/>
            <person name="Donnadieu C."/>
            <person name="Desvignes T."/>
            <person name="Floi Bucao C."/>
            <person name="Jouanno E."/>
            <person name="Wen M."/>
            <person name="Mejri S."/>
            <person name="Dirks R."/>
            <person name="Jansen H."/>
            <person name="Henkel C."/>
            <person name="Chen W.J."/>
            <person name="Zahm M."/>
            <person name="Cabau C."/>
            <person name="Klopp C."/>
            <person name="Thompson A.W."/>
            <person name="Robinson-Rechavi M."/>
            <person name="Braasch I."/>
            <person name="Lecointre G."/>
            <person name="Bobe J."/>
            <person name="Postlethwait J.H."/>
            <person name="Berthelot C."/>
            <person name="Roest Crollius H."/>
            <person name="Guiguen Y."/>
        </authorList>
    </citation>
    <scope>NUCLEOTIDE SEQUENCE</scope>
    <source>
        <strain evidence="2">NC1722</strain>
    </source>
</reference>
<evidence type="ECO:0000313" key="2">
    <source>
        <dbReference type="EMBL" id="KAJ8391668.1"/>
    </source>
</evidence>
<feature type="region of interest" description="Disordered" evidence="1">
    <location>
        <begin position="1"/>
        <end position="33"/>
    </location>
</feature>
<dbReference type="Proteomes" id="UP001221898">
    <property type="component" value="Unassembled WGS sequence"/>
</dbReference>
<organism evidence="2 3">
    <name type="scientific">Aldrovandia affinis</name>
    <dbReference type="NCBI Taxonomy" id="143900"/>
    <lineage>
        <taxon>Eukaryota</taxon>
        <taxon>Metazoa</taxon>
        <taxon>Chordata</taxon>
        <taxon>Craniata</taxon>
        <taxon>Vertebrata</taxon>
        <taxon>Euteleostomi</taxon>
        <taxon>Actinopterygii</taxon>
        <taxon>Neopterygii</taxon>
        <taxon>Teleostei</taxon>
        <taxon>Notacanthiformes</taxon>
        <taxon>Halosauridae</taxon>
        <taxon>Aldrovandia</taxon>
    </lineage>
</organism>
<sequence>MPPATPKSRAKKGRGSTSPGPPQVQNPDTSDVVPGRLTKSEWVAMVMLEEGEEAVAWILDELMDHVMEGCYRVYLHRQLIPFTVSKVRDALVQVMEWQFLMQDRGEGLDCTPLWVEDSEPQACETDSWARGAVPLYSPPPPTILPKRITEPAVGKAATPKPKPKAWSVRQATAVHNDSTKDQKDRTEHPGVTSVKPTLLFSAPQKKRGERGKQPSPHQAGLPALKTPPLHLLRLVLGCAVSQEEQDLPTQVIRATPQPRPPDFPATQRLNPNHQPRQYICPGFEVLNSSSVPLPPGKKEVRKLQAPTLYEGFSEGQRRGAPAGPVCVFSTTNIQGGGQAQGFTPLAQGLLLGTIKFSPGVSIRDPHGAPSNSFNVRSQPKREADLKPIRSALPPAARAGPADVGTVTTGHSQHFTWQ</sequence>
<gene>
    <name evidence="2" type="ORF">AAFF_G00086180</name>
</gene>
<evidence type="ECO:0000256" key="1">
    <source>
        <dbReference type="SAM" id="MobiDB-lite"/>
    </source>
</evidence>
<accession>A0AAD7RWW5</accession>
<dbReference type="Pfam" id="PF15479">
    <property type="entry name" value="DUF4639"/>
    <property type="match status" value="1"/>
</dbReference>
<dbReference type="PANTHER" id="PTHR34438">
    <property type="entry name" value="SI:DKEY-97L20.6"/>
    <property type="match status" value="1"/>
</dbReference>